<dbReference type="PROSITE" id="PS50931">
    <property type="entry name" value="HTH_LYSR"/>
    <property type="match status" value="1"/>
</dbReference>
<comment type="similarity">
    <text evidence="1">Belongs to the LysR transcriptional regulatory family.</text>
</comment>
<dbReference type="RefSeq" id="WP_042122858.1">
    <property type="nucleotide sequence ID" value="NZ_FZOL01000001.1"/>
</dbReference>
<dbReference type="Gene3D" id="1.10.10.10">
    <property type="entry name" value="Winged helix-like DNA-binding domain superfamily/Winged helix DNA-binding domain"/>
    <property type="match status" value="1"/>
</dbReference>
<dbReference type="InterPro" id="IPR058163">
    <property type="entry name" value="LysR-type_TF_proteobact-type"/>
</dbReference>
<dbReference type="FunFam" id="1.10.10.10:FF:000001">
    <property type="entry name" value="LysR family transcriptional regulator"/>
    <property type="match status" value="1"/>
</dbReference>
<keyword evidence="2" id="KW-0805">Transcription regulation</keyword>
<organism evidence="6 7">
    <name type="scientific">Pseudomonas japonica</name>
    <dbReference type="NCBI Taxonomy" id="256466"/>
    <lineage>
        <taxon>Bacteria</taxon>
        <taxon>Pseudomonadati</taxon>
        <taxon>Pseudomonadota</taxon>
        <taxon>Gammaproteobacteria</taxon>
        <taxon>Pseudomonadales</taxon>
        <taxon>Pseudomonadaceae</taxon>
        <taxon>Pseudomonas</taxon>
    </lineage>
</organism>
<gene>
    <name evidence="6" type="ORF">SAMN05444352_101457</name>
</gene>
<evidence type="ECO:0000256" key="1">
    <source>
        <dbReference type="ARBA" id="ARBA00009437"/>
    </source>
</evidence>
<dbReference type="FunFam" id="3.40.190.290:FF:000001">
    <property type="entry name" value="Transcriptional regulator, LysR family"/>
    <property type="match status" value="1"/>
</dbReference>
<keyword evidence="7" id="KW-1185">Reference proteome</keyword>
<dbReference type="Gene3D" id="3.40.190.290">
    <property type="match status" value="1"/>
</dbReference>
<dbReference type="Proteomes" id="UP000198407">
    <property type="component" value="Unassembled WGS sequence"/>
</dbReference>
<dbReference type="EMBL" id="FZOL01000001">
    <property type="protein sequence ID" value="SNR94717.1"/>
    <property type="molecule type" value="Genomic_DNA"/>
</dbReference>
<evidence type="ECO:0000256" key="2">
    <source>
        <dbReference type="ARBA" id="ARBA00023015"/>
    </source>
</evidence>
<dbReference type="SUPFAM" id="SSF46785">
    <property type="entry name" value="Winged helix' DNA-binding domain"/>
    <property type="match status" value="1"/>
</dbReference>
<evidence type="ECO:0000256" key="4">
    <source>
        <dbReference type="ARBA" id="ARBA00023163"/>
    </source>
</evidence>
<dbReference type="InterPro" id="IPR000847">
    <property type="entry name" value="LysR_HTH_N"/>
</dbReference>
<dbReference type="InterPro" id="IPR036390">
    <property type="entry name" value="WH_DNA-bd_sf"/>
</dbReference>
<dbReference type="GO" id="GO:0043565">
    <property type="term" value="F:sequence-specific DNA binding"/>
    <property type="evidence" value="ECO:0007669"/>
    <property type="project" value="TreeGrafter"/>
</dbReference>
<evidence type="ECO:0000313" key="6">
    <source>
        <dbReference type="EMBL" id="SNR94717.1"/>
    </source>
</evidence>
<dbReference type="SUPFAM" id="SSF53850">
    <property type="entry name" value="Periplasmic binding protein-like II"/>
    <property type="match status" value="1"/>
</dbReference>
<feature type="domain" description="HTH lysR-type" evidence="5">
    <location>
        <begin position="2"/>
        <end position="59"/>
    </location>
</feature>
<sequence length="305" mass="33811">MLKPELLRTFIRVNELASFTLAAEQLGLPRSTVSEQVRTLESQLGARLFNRSTRRVQATQDGLQLYERSKELLSRLEEIEGLFRADPADLSGCLRVDLPTRMARRIILPRLPEFLARHPGLSVEVSCTDRQVDLLREGFDCVLRIGALSDLAVVARPLGRLAMVNCASPAYLERYGTPTSLADLGHHQLVHYVQTLGTRSAGFEYQHGGTTHFVEMAGAITANNTDAYESAALAGLGIIQVPHVGVRDYLASGRLRAFLPAHVPPSMPISLLYARQRYLPPRVRSFMDWLAQLLTAQLDPVADTD</sequence>
<evidence type="ECO:0000313" key="7">
    <source>
        <dbReference type="Proteomes" id="UP000198407"/>
    </source>
</evidence>
<dbReference type="Pfam" id="PF00126">
    <property type="entry name" value="HTH_1"/>
    <property type="match status" value="1"/>
</dbReference>
<dbReference type="PRINTS" id="PR00039">
    <property type="entry name" value="HTHLYSR"/>
</dbReference>
<evidence type="ECO:0000256" key="3">
    <source>
        <dbReference type="ARBA" id="ARBA00023125"/>
    </source>
</evidence>
<keyword evidence="3" id="KW-0238">DNA-binding</keyword>
<keyword evidence="4" id="KW-0804">Transcription</keyword>
<dbReference type="GO" id="GO:0003700">
    <property type="term" value="F:DNA-binding transcription factor activity"/>
    <property type="evidence" value="ECO:0007669"/>
    <property type="project" value="InterPro"/>
</dbReference>
<dbReference type="OrthoDB" id="9786526at2"/>
<name>A0A239AGE7_9PSED</name>
<dbReference type="PANTHER" id="PTHR30537">
    <property type="entry name" value="HTH-TYPE TRANSCRIPTIONAL REGULATOR"/>
    <property type="match status" value="1"/>
</dbReference>
<dbReference type="InterPro" id="IPR036388">
    <property type="entry name" value="WH-like_DNA-bd_sf"/>
</dbReference>
<dbReference type="STRING" id="1215104.GCA_000730585_04041"/>
<accession>A0A239AGE7</accession>
<evidence type="ECO:0000259" key="5">
    <source>
        <dbReference type="PROSITE" id="PS50931"/>
    </source>
</evidence>
<proteinExistence type="inferred from homology"/>
<protein>
    <submittedName>
        <fullName evidence="6">Transcriptional regulator, LysR family</fullName>
    </submittedName>
</protein>
<dbReference type="Pfam" id="PF03466">
    <property type="entry name" value="LysR_substrate"/>
    <property type="match status" value="1"/>
</dbReference>
<dbReference type="AlphaFoldDB" id="A0A239AGE7"/>
<dbReference type="InterPro" id="IPR005119">
    <property type="entry name" value="LysR_subst-bd"/>
</dbReference>
<dbReference type="CDD" id="cd08472">
    <property type="entry name" value="PBP2_CrgA_like_3"/>
    <property type="match status" value="1"/>
</dbReference>
<reference evidence="7" key="1">
    <citation type="submission" date="2017-06" db="EMBL/GenBank/DDBJ databases">
        <authorList>
            <person name="Varghese N."/>
            <person name="Submissions S."/>
        </authorList>
    </citation>
    <scope>NUCLEOTIDE SEQUENCE [LARGE SCALE GENOMIC DNA]</scope>
    <source>
        <strain evidence="7">DSM 22348</strain>
    </source>
</reference>
<dbReference type="PANTHER" id="PTHR30537:SF72">
    <property type="entry name" value="LYSR FAMILY TRANSCRIPTIONAL REGULATOR"/>
    <property type="match status" value="1"/>
</dbReference>
<dbReference type="GO" id="GO:0006351">
    <property type="term" value="P:DNA-templated transcription"/>
    <property type="evidence" value="ECO:0007669"/>
    <property type="project" value="TreeGrafter"/>
</dbReference>